<name>A0A174ZPR5_9FIRM</name>
<dbReference type="AlphaFoldDB" id="A0A174ZPR5"/>
<keyword evidence="3" id="KW-0413">Isomerase</keyword>
<dbReference type="GO" id="GO:0003978">
    <property type="term" value="F:UDP-glucose 4-epimerase activity"/>
    <property type="evidence" value="ECO:0007669"/>
    <property type="project" value="UniProtKB-EC"/>
</dbReference>
<feature type="domain" description="NAD-dependent epimerase/dehydratase" evidence="2">
    <location>
        <begin position="4"/>
        <end position="229"/>
    </location>
</feature>
<evidence type="ECO:0000313" key="3">
    <source>
        <dbReference type="EMBL" id="CUQ86879.1"/>
    </source>
</evidence>
<evidence type="ECO:0000313" key="4">
    <source>
        <dbReference type="Proteomes" id="UP000095662"/>
    </source>
</evidence>
<dbReference type="EMBL" id="CZBY01000010">
    <property type="protein sequence ID" value="CUQ86879.1"/>
    <property type="molecule type" value="Genomic_DNA"/>
</dbReference>
<dbReference type="PANTHER" id="PTHR43000">
    <property type="entry name" value="DTDP-D-GLUCOSE 4,6-DEHYDRATASE-RELATED"/>
    <property type="match status" value="1"/>
</dbReference>
<dbReference type="InterPro" id="IPR036291">
    <property type="entry name" value="NAD(P)-bd_dom_sf"/>
</dbReference>
<dbReference type="SUPFAM" id="SSF51735">
    <property type="entry name" value="NAD(P)-binding Rossmann-fold domains"/>
    <property type="match status" value="1"/>
</dbReference>
<accession>A0A174ZPR5</accession>
<proteinExistence type="inferred from homology"/>
<reference evidence="3 4" key="1">
    <citation type="submission" date="2015-09" db="EMBL/GenBank/DDBJ databases">
        <authorList>
            <consortium name="Pathogen Informatics"/>
        </authorList>
    </citation>
    <scope>NUCLEOTIDE SEQUENCE [LARGE SCALE GENOMIC DNA]</scope>
    <source>
        <strain evidence="3 4">2789STDY5834928</strain>
    </source>
</reference>
<dbReference type="Gene3D" id="3.40.50.720">
    <property type="entry name" value="NAD(P)-binding Rossmann-like Domain"/>
    <property type="match status" value="1"/>
</dbReference>
<comment type="similarity">
    <text evidence="1">Belongs to the NAD(P)-dependent epimerase/dehydratase family.</text>
</comment>
<organism evidence="3 4">
    <name type="scientific">[Eubacterium] siraeum</name>
    <dbReference type="NCBI Taxonomy" id="39492"/>
    <lineage>
        <taxon>Bacteria</taxon>
        <taxon>Bacillati</taxon>
        <taxon>Bacillota</taxon>
        <taxon>Clostridia</taxon>
        <taxon>Eubacteriales</taxon>
        <taxon>Oscillospiraceae</taxon>
        <taxon>Oscillospiraceae incertae sedis</taxon>
    </lineage>
</organism>
<protein>
    <submittedName>
        <fullName evidence="3">UDP-glucose 4-epimerase</fullName>
        <ecNumber evidence="3">5.1.3.2</ecNumber>
    </submittedName>
</protein>
<dbReference type="InterPro" id="IPR001509">
    <property type="entry name" value="Epimerase_deHydtase"/>
</dbReference>
<gene>
    <name evidence="3" type="primary">galE_2</name>
    <name evidence="3" type="ORF">ERS852540_01385</name>
</gene>
<dbReference type="OrthoDB" id="9789543at2"/>
<dbReference type="Proteomes" id="UP000095662">
    <property type="component" value="Unassembled WGS sequence"/>
</dbReference>
<dbReference type="STRING" id="39492.ERS852540_01385"/>
<dbReference type="Pfam" id="PF01370">
    <property type="entry name" value="Epimerase"/>
    <property type="match status" value="1"/>
</dbReference>
<dbReference type="EC" id="5.1.3.2" evidence="3"/>
<sequence length="302" mass="33276">MKKALVTGANGFVGSALVRELVKNNVEVIALDRDGCNNNIPKNVRFVAHELSESSKLADIIPDRDIDVFYHFAWVGSAGPARADTALQLNNAQWTVDCLRVAKDMDCKKFVCAGSIMEHETISAAFRQGNKPGAGYIYGSGKLVAHTMCMSVAAQIGIDLCWAKITNAYGAGELSPRFVNTTIRKIINDEPLQFTSGTQNYDFVYIDDVARAFYLIGENGKPFCHYLIGSSDAKPLREFVLEMKAELAPDKEFVFGDVPFTGVNMPLSDFDCSITEKDTGFRATIPFGEGVKKTMDWIKEQK</sequence>
<evidence type="ECO:0000259" key="2">
    <source>
        <dbReference type="Pfam" id="PF01370"/>
    </source>
</evidence>
<evidence type="ECO:0000256" key="1">
    <source>
        <dbReference type="ARBA" id="ARBA00007637"/>
    </source>
</evidence>